<comment type="caution">
    <text evidence="3">The sequence shown here is derived from an EMBL/GenBank/DDBJ whole genome shotgun (WGS) entry which is preliminary data.</text>
</comment>
<dbReference type="InterPro" id="IPR003347">
    <property type="entry name" value="JmjC_dom"/>
</dbReference>
<dbReference type="PROSITE" id="PS51184">
    <property type="entry name" value="JMJC"/>
    <property type="match status" value="1"/>
</dbReference>
<dbReference type="Pfam" id="PF13621">
    <property type="entry name" value="Cupin_8"/>
    <property type="match status" value="1"/>
</dbReference>
<name>A0A8H4UCP1_9HYPO</name>
<evidence type="ECO:0000256" key="1">
    <source>
        <dbReference type="SAM" id="MobiDB-lite"/>
    </source>
</evidence>
<reference evidence="3" key="1">
    <citation type="journal article" date="2020" name="BMC Genomics">
        <title>Correction to: Identification and distribution of gene clusters required for synthesis of sphingolipid metabolism inhibitors in diverse species of the filamentous fungus Fusarium.</title>
        <authorList>
            <person name="Kim H.S."/>
            <person name="Lohmar J.M."/>
            <person name="Busman M."/>
            <person name="Brown D.W."/>
            <person name="Naumann T.A."/>
            <person name="Divon H.H."/>
            <person name="Lysoe E."/>
            <person name="Uhlig S."/>
            <person name="Proctor R.H."/>
        </authorList>
    </citation>
    <scope>NUCLEOTIDE SEQUENCE</scope>
    <source>
        <strain evidence="3">NRRL 20472</strain>
    </source>
</reference>
<dbReference type="PANTHER" id="PTHR12461:SF101">
    <property type="entry name" value="TRNA WYBUTOSINE-SYNTHESIZING PROTEIN 4"/>
    <property type="match status" value="1"/>
</dbReference>
<gene>
    <name evidence="3" type="ORF">FSARC_189</name>
</gene>
<feature type="region of interest" description="Disordered" evidence="1">
    <location>
        <begin position="200"/>
        <end position="235"/>
    </location>
</feature>
<accession>A0A8H4UCP1</accession>
<dbReference type="FunFam" id="2.60.120.650:FF:000046">
    <property type="entry name" value="JmjC domain-containing protein D"/>
    <property type="match status" value="1"/>
</dbReference>
<dbReference type="Gene3D" id="2.60.120.650">
    <property type="entry name" value="Cupin"/>
    <property type="match status" value="1"/>
</dbReference>
<dbReference type="PANTHER" id="PTHR12461">
    <property type="entry name" value="HYPOXIA-INDUCIBLE FACTOR 1 ALPHA INHIBITOR-RELATED"/>
    <property type="match status" value="1"/>
</dbReference>
<dbReference type="Proteomes" id="UP000622797">
    <property type="component" value="Unassembled WGS sequence"/>
</dbReference>
<dbReference type="OrthoDB" id="47172at2759"/>
<sequence length="506" mass="57590">MASKAHERILVRYLNAAQALTEASENKHSGSLETLNTRDRLQDGQKDLSPDHKDNSQDGAKDTGPAVAAMIQLLARQAHVLITIHRHLASNENTENINEDLLQRRIADLISISSSKFYAYRYDLLPAIWRQIYTDACILDSFRLILRPLVATKCVPEYILDVVVEKLDRALITAGGGGRQEWLEETLELLEEVWAGSEQHERPAKRRRQDGSQSQDFSNYEPYGRPSLSPGKECPRYSGWTMPQFEDYMNSNGGEPRPIVFTDLISDWPALTDRPWRSPEYLLSKTFGGRRLVPIEIGRSYVDEGWGQELIQFREFLARYVEVDSSTTGNTGYLAQHNLFQQIPSLRNDICIPNFCWVDVPPHPTTSSMNQPPVDMPQLNAWFGPARTITPLHTDGYHNLLCQAVGTKYLRLYPPRATPAMRPRAPEHGVDMSNTSGLDVGVLEGWDEMPEDVDEEDVRKMRDELEGVEYWECILGPGDTLVIPIGWWHYVRSLSVSFSVSFWWNS</sequence>
<dbReference type="AlphaFoldDB" id="A0A8H4UCP1"/>
<evidence type="ECO:0000259" key="2">
    <source>
        <dbReference type="PROSITE" id="PS51184"/>
    </source>
</evidence>
<dbReference type="SUPFAM" id="SSF51197">
    <property type="entry name" value="Clavaminate synthase-like"/>
    <property type="match status" value="1"/>
</dbReference>
<organism evidence="3 4">
    <name type="scientific">Fusarium sarcochroum</name>
    <dbReference type="NCBI Taxonomy" id="1208366"/>
    <lineage>
        <taxon>Eukaryota</taxon>
        <taxon>Fungi</taxon>
        <taxon>Dikarya</taxon>
        <taxon>Ascomycota</taxon>
        <taxon>Pezizomycotina</taxon>
        <taxon>Sordariomycetes</taxon>
        <taxon>Hypocreomycetidae</taxon>
        <taxon>Hypocreales</taxon>
        <taxon>Nectriaceae</taxon>
        <taxon>Fusarium</taxon>
        <taxon>Fusarium lateritium species complex</taxon>
    </lineage>
</organism>
<dbReference type="SMART" id="SM00558">
    <property type="entry name" value="JmjC"/>
    <property type="match status" value="1"/>
</dbReference>
<keyword evidence="4" id="KW-1185">Reference proteome</keyword>
<protein>
    <recommendedName>
        <fullName evidence="2">JmjC domain-containing protein</fullName>
    </recommendedName>
</protein>
<evidence type="ECO:0000313" key="4">
    <source>
        <dbReference type="Proteomes" id="UP000622797"/>
    </source>
</evidence>
<proteinExistence type="predicted"/>
<dbReference type="EMBL" id="JABEXW010000013">
    <property type="protein sequence ID" value="KAF4973553.1"/>
    <property type="molecule type" value="Genomic_DNA"/>
</dbReference>
<feature type="domain" description="JmjC" evidence="2">
    <location>
        <begin position="332"/>
        <end position="506"/>
    </location>
</feature>
<reference evidence="3" key="2">
    <citation type="submission" date="2020-05" db="EMBL/GenBank/DDBJ databases">
        <authorList>
            <person name="Kim H.-S."/>
            <person name="Proctor R.H."/>
            <person name="Brown D.W."/>
        </authorList>
    </citation>
    <scope>NUCLEOTIDE SEQUENCE</scope>
    <source>
        <strain evidence="3">NRRL 20472</strain>
    </source>
</reference>
<feature type="region of interest" description="Disordered" evidence="1">
    <location>
        <begin position="42"/>
        <end position="61"/>
    </location>
</feature>
<dbReference type="InterPro" id="IPR041667">
    <property type="entry name" value="Cupin_8"/>
</dbReference>
<evidence type="ECO:0000313" key="3">
    <source>
        <dbReference type="EMBL" id="KAF4973553.1"/>
    </source>
</evidence>